<name>H1LIR3_9LACO</name>
<comment type="caution">
    <text evidence="1">The sequence shown here is derived from an EMBL/GenBank/DDBJ whole genome shotgun (WGS) entry which is preliminary data.</text>
</comment>
<gene>
    <name evidence="1" type="ORF">HMPREF9104_02504</name>
</gene>
<dbReference type="EMBL" id="AGRJ01000219">
    <property type="protein sequence ID" value="EHO49542.1"/>
    <property type="molecule type" value="Genomic_DNA"/>
</dbReference>
<accession>H1LIR3</accession>
<dbReference type="PATRIC" id="fig|797516.3.peg.2249"/>
<reference evidence="1 2" key="1">
    <citation type="submission" date="2011-09" db="EMBL/GenBank/DDBJ databases">
        <authorList>
            <person name="Weinstock G."/>
            <person name="Sodergren E."/>
            <person name="Clifton S."/>
            <person name="Fulton L."/>
            <person name="Fulton B."/>
            <person name="Courtney L."/>
            <person name="Fronick C."/>
            <person name="Harrison M."/>
            <person name="Strong C."/>
            <person name="Farmer C."/>
            <person name="Delahaunty K."/>
            <person name="Markovic C."/>
            <person name="Hall O."/>
            <person name="Minx P."/>
            <person name="Tomlinson C."/>
            <person name="Mitreva M."/>
            <person name="Hou S."/>
            <person name="Chen J."/>
            <person name="Wollam A."/>
            <person name="Pepin K.H."/>
            <person name="Johnson M."/>
            <person name="Bhonagiri V."/>
            <person name="Zhang X."/>
            <person name="Suruliraj S."/>
            <person name="Warren W."/>
            <person name="Chinwalla A."/>
            <person name="Mardis E.R."/>
            <person name="Wilson R.K."/>
        </authorList>
    </citation>
    <scope>NUCLEOTIDE SEQUENCE [LARGE SCALE GENOMIC DNA]</scope>
    <source>
        <strain evidence="1 2">F0435</strain>
    </source>
</reference>
<dbReference type="AlphaFoldDB" id="H1LIR3"/>
<organism evidence="1 2">
    <name type="scientific">Lentilactobacillus kisonensis F0435</name>
    <dbReference type="NCBI Taxonomy" id="797516"/>
    <lineage>
        <taxon>Bacteria</taxon>
        <taxon>Bacillati</taxon>
        <taxon>Bacillota</taxon>
        <taxon>Bacilli</taxon>
        <taxon>Lactobacillales</taxon>
        <taxon>Lactobacillaceae</taxon>
        <taxon>Lentilactobacillus</taxon>
    </lineage>
</organism>
<proteinExistence type="predicted"/>
<dbReference type="STRING" id="797516.HMPREF9104_02504"/>
<sequence>MRQVTFDEFIDNRLKGLNVQSLFERYETDGKLTNQQRFVRSFKESAKFMDEAKEYCDNLAASDIYFSDIIFNEAVFFSKREIRSIFNSFPKVPPKSQTVTYKPKTN</sequence>
<evidence type="ECO:0000313" key="2">
    <source>
        <dbReference type="Proteomes" id="UP000005025"/>
    </source>
</evidence>
<evidence type="ECO:0000313" key="1">
    <source>
        <dbReference type="EMBL" id="EHO49542.1"/>
    </source>
</evidence>
<dbReference type="Proteomes" id="UP000005025">
    <property type="component" value="Unassembled WGS sequence"/>
</dbReference>
<dbReference type="HOGENOM" id="CLU_2219774_0_0_9"/>
<protein>
    <submittedName>
        <fullName evidence="1">Uncharacterized protein</fullName>
    </submittedName>
</protein>